<feature type="chain" id="PRO_5002074596" description="TonB-dependent receptor" evidence="12">
    <location>
        <begin position="25"/>
        <end position="660"/>
    </location>
</feature>
<proteinExistence type="inferred from homology"/>
<dbReference type="GO" id="GO:0015344">
    <property type="term" value="F:siderophore uptake transmembrane transporter activity"/>
    <property type="evidence" value="ECO:0007669"/>
    <property type="project" value="TreeGrafter"/>
</dbReference>
<dbReference type="PROSITE" id="PS52016">
    <property type="entry name" value="TONB_DEPENDENT_REC_3"/>
    <property type="match status" value="1"/>
</dbReference>
<evidence type="ECO:0000256" key="4">
    <source>
        <dbReference type="ARBA" id="ARBA00022692"/>
    </source>
</evidence>
<comment type="similarity">
    <text evidence="10 11">Belongs to the TonB-dependent receptor family.</text>
</comment>
<protein>
    <recommendedName>
        <fullName evidence="17">TonB-dependent receptor</fullName>
    </recommendedName>
</protein>
<comment type="subcellular location">
    <subcellularLocation>
        <location evidence="1 10">Cell outer membrane</location>
        <topology evidence="1 10">Multi-pass membrane protein</topology>
    </subcellularLocation>
</comment>
<evidence type="ECO:0000256" key="2">
    <source>
        <dbReference type="ARBA" id="ARBA00022448"/>
    </source>
</evidence>
<dbReference type="PANTHER" id="PTHR30069:SF29">
    <property type="entry name" value="HEMOGLOBIN AND HEMOGLOBIN-HAPTOGLOBIN-BINDING PROTEIN 1-RELATED"/>
    <property type="match status" value="1"/>
</dbReference>
<dbReference type="InterPro" id="IPR037066">
    <property type="entry name" value="Plug_dom_sf"/>
</dbReference>
<dbReference type="SUPFAM" id="SSF56935">
    <property type="entry name" value="Porins"/>
    <property type="match status" value="1"/>
</dbReference>
<keyword evidence="9 10" id="KW-0998">Cell outer membrane</keyword>
<dbReference type="InterPro" id="IPR012910">
    <property type="entry name" value="Plug_dom"/>
</dbReference>
<dbReference type="Proteomes" id="UP000030993">
    <property type="component" value="Unassembled WGS sequence"/>
</dbReference>
<evidence type="ECO:0000313" key="15">
    <source>
        <dbReference type="EMBL" id="KHM51587.1"/>
    </source>
</evidence>
<dbReference type="EMBL" id="JSCE01000186">
    <property type="protein sequence ID" value="KHM51587.1"/>
    <property type="molecule type" value="Genomic_DNA"/>
</dbReference>
<keyword evidence="3 10" id="KW-1134">Transmembrane beta strand</keyword>
<name>A0A0B2K052_9FIRM</name>
<evidence type="ECO:0000256" key="5">
    <source>
        <dbReference type="ARBA" id="ARBA00022729"/>
    </source>
</evidence>
<keyword evidence="16" id="KW-1185">Reference proteome</keyword>
<keyword evidence="8" id="KW-0675">Receptor</keyword>
<evidence type="ECO:0000259" key="13">
    <source>
        <dbReference type="Pfam" id="PF00593"/>
    </source>
</evidence>
<dbReference type="STRING" id="82374.NZ47_09890"/>
<evidence type="ECO:0000256" key="11">
    <source>
        <dbReference type="RuleBase" id="RU003357"/>
    </source>
</evidence>
<organism evidence="15 16">
    <name type="scientific">Anaerovibrio lipolyticus</name>
    <dbReference type="NCBI Taxonomy" id="82374"/>
    <lineage>
        <taxon>Bacteria</taxon>
        <taxon>Bacillati</taxon>
        <taxon>Bacillota</taxon>
        <taxon>Negativicutes</taxon>
        <taxon>Selenomonadales</taxon>
        <taxon>Selenomonadaceae</taxon>
        <taxon>Anaerovibrio</taxon>
    </lineage>
</organism>
<evidence type="ECO:0000256" key="3">
    <source>
        <dbReference type="ARBA" id="ARBA00022452"/>
    </source>
</evidence>
<gene>
    <name evidence="15" type="ORF">NZ47_09890</name>
</gene>
<feature type="domain" description="TonB-dependent receptor-like beta-barrel" evidence="13">
    <location>
        <begin position="226"/>
        <end position="631"/>
    </location>
</feature>
<dbReference type="InterPro" id="IPR039426">
    <property type="entry name" value="TonB-dep_rcpt-like"/>
</dbReference>
<dbReference type="PANTHER" id="PTHR30069">
    <property type="entry name" value="TONB-DEPENDENT OUTER MEMBRANE RECEPTOR"/>
    <property type="match status" value="1"/>
</dbReference>
<comment type="caution">
    <text evidence="15">The sequence shown here is derived from an EMBL/GenBank/DDBJ whole genome shotgun (WGS) entry which is preliminary data.</text>
</comment>
<dbReference type="RefSeq" id="WP_039209970.1">
    <property type="nucleotide sequence ID" value="NZ_JSCE01000186.1"/>
</dbReference>
<evidence type="ECO:0000256" key="10">
    <source>
        <dbReference type="PROSITE-ProRule" id="PRU01360"/>
    </source>
</evidence>
<evidence type="ECO:0008006" key="17">
    <source>
        <dbReference type="Google" id="ProtNLM"/>
    </source>
</evidence>
<evidence type="ECO:0000256" key="8">
    <source>
        <dbReference type="ARBA" id="ARBA00023170"/>
    </source>
</evidence>
<keyword evidence="6 11" id="KW-0798">TonB box</keyword>
<reference evidence="15 16" key="1">
    <citation type="journal article" date="2013" name="PLoS ONE">
        <title>Identification and characterization of three novel lipases belonging to families II and V from Anaerovibrio lipolyticus 5ST.</title>
        <authorList>
            <person name="Prive F."/>
            <person name="Kaderbhai N.N."/>
            <person name="Girdwood S."/>
            <person name="Worgan H.J."/>
            <person name="Pinloche E."/>
            <person name="Scollan N.D."/>
            <person name="Huws S.A."/>
            <person name="Newbold C.J."/>
        </authorList>
    </citation>
    <scope>NUCLEOTIDE SEQUENCE [LARGE SCALE GENOMIC DNA]</scope>
    <source>
        <strain evidence="15 16">5S</strain>
    </source>
</reference>
<evidence type="ECO:0000259" key="14">
    <source>
        <dbReference type="Pfam" id="PF07715"/>
    </source>
</evidence>
<evidence type="ECO:0000256" key="1">
    <source>
        <dbReference type="ARBA" id="ARBA00004571"/>
    </source>
</evidence>
<keyword evidence="5 12" id="KW-0732">Signal</keyword>
<sequence length="660" mass="75297">MKEKKYLSAAIALAIMAAGSSVFAADVVDFGDEEVIVTATRTEKKDVDVPAGTEIVTADKIKEMGVRSAMDVLKQLNGIQYDCIGNANSNMGTMTNDVIIRGYKDGTLILINGTPMEYRGKYDLGSIDARNIERIEVIKGNGSTLYGSDAIGGVVNIILKKNTQENTVTVGFGNREGYNYGVNVGSGNWRVGYYKSMLGKSFDQCTPNINKDAKNAELRYYTRDLSKENFNISGSLNDKWDIYYNFSENMGYYDRYITATLPGYTGKAKVGDLYQTRRYDTTNHNFQAVFHDKDWKVSIFNNLNFIESRGVTNKLNYAGTPYHTREKNVSYGADVQKKWYLNNSTNLIAGISGQREIYNAYITTDTKKNIISSKNSSFGRNVWAAFTQIEHQFDAKNTATFGARETWTTGAYRDQNYNNFSMSGSWLHKMNEENNLYLSIAQSFKMPTYSEMNKNTDFAIPNPDLKPAKGINYEIGWKQNHGSHTWKAALFHIDVEDNITASWDTKKKYYQYTNVDFRNTGIELSCKIDGGDKWSYNYGITWQHPQSKSDNAKKLQMRNQWENVYGRLQLDGGIGYKYKKFKTNLNFTYMCSRYQSQSGPNEAVKPYLLSNWNFIYTPDEHSEFNLNIENVLNRRDRTSNSSSDYFCAPTTFMLNYTYKF</sequence>
<dbReference type="InterPro" id="IPR000531">
    <property type="entry name" value="Beta-barrel_TonB"/>
</dbReference>
<evidence type="ECO:0000256" key="7">
    <source>
        <dbReference type="ARBA" id="ARBA00023136"/>
    </source>
</evidence>
<dbReference type="Pfam" id="PF07715">
    <property type="entry name" value="Plug"/>
    <property type="match status" value="1"/>
</dbReference>
<evidence type="ECO:0000256" key="6">
    <source>
        <dbReference type="ARBA" id="ARBA00023077"/>
    </source>
</evidence>
<keyword evidence="4 10" id="KW-0812">Transmembrane</keyword>
<accession>A0A0B2K052</accession>
<feature type="signal peptide" evidence="12">
    <location>
        <begin position="1"/>
        <end position="24"/>
    </location>
</feature>
<dbReference type="AlphaFoldDB" id="A0A0B2K052"/>
<evidence type="ECO:0000313" key="16">
    <source>
        <dbReference type="Proteomes" id="UP000030993"/>
    </source>
</evidence>
<dbReference type="GO" id="GO:0044718">
    <property type="term" value="P:siderophore transmembrane transport"/>
    <property type="evidence" value="ECO:0007669"/>
    <property type="project" value="TreeGrafter"/>
</dbReference>
<evidence type="ECO:0000256" key="9">
    <source>
        <dbReference type="ARBA" id="ARBA00023237"/>
    </source>
</evidence>
<feature type="domain" description="TonB-dependent receptor plug" evidence="14">
    <location>
        <begin position="47"/>
        <end position="154"/>
    </location>
</feature>
<dbReference type="GO" id="GO:0009279">
    <property type="term" value="C:cell outer membrane"/>
    <property type="evidence" value="ECO:0007669"/>
    <property type="project" value="UniProtKB-SubCell"/>
</dbReference>
<keyword evidence="7 10" id="KW-0472">Membrane</keyword>
<keyword evidence="2 10" id="KW-0813">Transport</keyword>
<evidence type="ECO:0000256" key="12">
    <source>
        <dbReference type="SAM" id="SignalP"/>
    </source>
</evidence>
<dbReference type="Gene3D" id="2.170.130.10">
    <property type="entry name" value="TonB-dependent receptor, plug domain"/>
    <property type="match status" value="1"/>
</dbReference>
<dbReference type="InterPro" id="IPR036942">
    <property type="entry name" value="Beta-barrel_TonB_sf"/>
</dbReference>
<dbReference type="Pfam" id="PF00593">
    <property type="entry name" value="TonB_dep_Rec_b-barrel"/>
    <property type="match status" value="1"/>
</dbReference>
<dbReference type="Gene3D" id="2.40.170.20">
    <property type="entry name" value="TonB-dependent receptor, beta-barrel domain"/>
    <property type="match status" value="1"/>
</dbReference>